<evidence type="ECO:0000313" key="1">
    <source>
        <dbReference type="EMBL" id="RIJ50900.1"/>
    </source>
</evidence>
<dbReference type="RefSeq" id="WP_119436369.1">
    <property type="nucleotide sequence ID" value="NZ_QWGR01000001.1"/>
</dbReference>
<protein>
    <submittedName>
        <fullName evidence="1">Uncharacterized protein</fullName>
    </submittedName>
</protein>
<gene>
    <name evidence="1" type="ORF">D1614_02705</name>
</gene>
<dbReference type="Proteomes" id="UP000265926">
    <property type="component" value="Unassembled WGS sequence"/>
</dbReference>
<dbReference type="OrthoDB" id="9794572at2"/>
<dbReference type="SUPFAM" id="SSF75005">
    <property type="entry name" value="Arabinanase/levansucrase/invertase"/>
    <property type="match status" value="1"/>
</dbReference>
<evidence type="ECO:0000313" key="2">
    <source>
        <dbReference type="Proteomes" id="UP000265926"/>
    </source>
</evidence>
<accession>A0A399T3C0</accession>
<name>A0A399T3C0_9BACT</name>
<organism evidence="1 2">
    <name type="scientific">Maribellus luteus</name>
    <dbReference type="NCBI Taxonomy" id="2305463"/>
    <lineage>
        <taxon>Bacteria</taxon>
        <taxon>Pseudomonadati</taxon>
        <taxon>Bacteroidota</taxon>
        <taxon>Bacteroidia</taxon>
        <taxon>Marinilabiliales</taxon>
        <taxon>Prolixibacteraceae</taxon>
        <taxon>Maribellus</taxon>
    </lineage>
</organism>
<dbReference type="CDD" id="cd08994">
    <property type="entry name" value="GH43_62_32_68_117_130-like"/>
    <property type="match status" value="1"/>
</dbReference>
<sequence>MGKHIILSLLIILFSTQVWSQITERERPKEWDNLVEGGRFLDRFQPIPIIGELRDKIWGADDVIPRYVDNGIEEKEWSYWGGNMLKDDEGLYHLFVCRWREDAPKGHMEWSRSIVVHAICENSLGPFKVKHVIGKGHNPEVFKLKNGGYIIYVIDGHYYSDNINGPWEYRQFEFNARDRKIPDGLSNLTFAQREDGSYIMMCRGGSIWFSKDGQSTYNLYTENRVYPPYDGRYEDPVIWKTNIQYHAIVHDWLGRIAYYMRSKDGINWKLDPGEAYIPGIAVYEDGTNENWFKYERIKMLQDEYGRAIQANFAVIDTIKWDDLGSDNHSSKNIGIPLTYGRLLTILNEKPINTETKTIKVIVQAEKGFNPHRDINLASLRFGAPEEVNFGKGSKLLDSEKDGKNLILTFEGQGNGISEDNFAAKLIGKTTNGKLLFGYARLPGVDYLQSALSACLPKIFAQQEEGSIELEVQNFGQVASETSSVKIEIMGNDKWERFASAEIEPLQPFEKRIVKIERPMRYSINERLDMRVVISQPGQKEVSLTGQVTAENKK</sequence>
<reference evidence="1 2" key="1">
    <citation type="submission" date="2018-08" db="EMBL/GenBank/DDBJ databases">
        <title>Pallidiluteibacterium maritimus gen. nov., sp. nov., isolated from coastal sediment.</title>
        <authorList>
            <person name="Zhou L.Y."/>
        </authorList>
    </citation>
    <scope>NUCLEOTIDE SEQUENCE [LARGE SCALE GENOMIC DNA]</scope>
    <source>
        <strain evidence="1 2">XSD2</strain>
    </source>
</reference>
<proteinExistence type="predicted"/>
<comment type="caution">
    <text evidence="1">The sequence shown here is derived from an EMBL/GenBank/DDBJ whole genome shotgun (WGS) entry which is preliminary data.</text>
</comment>
<keyword evidence="2" id="KW-1185">Reference proteome</keyword>
<dbReference type="EMBL" id="QWGR01000001">
    <property type="protein sequence ID" value="RIJ50900.1"/>
    <property type="molecule type" value="Genomic_DNA"/>
</dbReference>
<dbReference type="InterPro" id="IPR023296">
    <property type="entry name" value="Glyco_hydro_beta-prop_sf"/>
</dbReference>
<dbReference type="AlphaFoldDB" id="A0A399T3C0"/>
<dbReference type="Gene3D" id="2.115.10.20">
    <property type="entry name" value="Glycosyl hydrolase domain, family 43"/>
    <property type="match status" value="1"/>
</dbReference>